<sequence>MKNQILSHRYMTTSEVADYLRLKERKVYDLVRQGQIPCTKATGKLLYPRESVDLWVLSHLEGDQRSARPVPPILAGSQDPLLDWAVRETGVNIATLCHGSSDGVERLLSGDAMAAGLHLVDSASGRYNDPVQVGLGGLRDLVVIHWAQRRQGLLLQRGNPLGIRSLKDLAGSRARVVRRQPEAGADTLMQWKLRQSGLSAKDLRLCDNLALSEDDLALAISAGEADAGVAVEAAARRHGLEFIPIQDEQFDLAMRRISYFEEPIQRLMAFTRTERFLQRANALGGYDVSRLGTVVYNA</sequence>
<dbReference type="PANTHER" id="PTHR38431:SF1">
    <property type="entry name" value="BLL2305 PROTEIN"/>
    <property type="match status" value="1"/>
</dbReference>
<comment type="caution">
    <text evidence="3">The sequence shown here is derived from an EMBL/GenBank/DDBJ whole genome shotgun (WGS) entry which is preliminary data.</text>
</comment>
<dbReference type="Proteomes" id="UP001205843">
    <property type="component" value="Unassembled WGS sequence"/>
</dbReference>
<evidence type="ECO:0000313" key="3">
    <source>
        <dbReference type="EMBL" id="MCP1674855.1"/>
    </source>
</evidence>
<dbReference type="SUPFAM" id="SSF46955">
    <property type="entry name" value="Putative DNA-binding domain"/>
    <property type="match status" value="1"/>
</dbReference>
<dbReference type="AlphaFoldDB" id="A0AAE3KAW0"/>
<accession>A0AAE3KAW0</accession>
<dbReference type="Pfam" id="PF12728">
    <property type="entry name" value="HTH_17"/>
    <property type="match status" value="1"/>
</dbReference>
<dbReference type="SUPFAM" id="SSF53850">
    <property type="entry name" value="Periplasmic binding protein-like II"/>
    <property type="match status" value="1"/>
</dbReference>
<dbReference type="EMBL" id="JALJXV010000004">
    <property type="protein sequence ID" value="MCP1674855.1"/>
    <property type="molecule type" value="Genomic_DNA"/>
</dbReference>
<dbReference type="RefSeq" id="WP_253477357.1">
    <property type="nucleotide sequence ID" value="NZ_JALJXV010000004.1"/>
</dbReference>
<dbReference type="Pfam" id="PF12727">
    <property type="entry name" value="PBP_like"/>
    <property type="match status" value="1"/>
</dbReference>
<dbReference type="InterPro" id="IPR010093">
    <property type="entry name" value="SinI_DNA-bd"/>
</dbReference>
<dbReference type="PANTHER" id="PTHR38431">
    <property type="entry name" value="BLL2305 PROTEIN"/>
    <property type="match status" value="1"/>
</dbReference>
<dbReference type="InterPro" id="IPR024370">
    <property type="entry name" value="PBP_domain"/>
</dbReference>
<dbReference type="Gene3D" id="3.40.190.10">
    <property type="entry name" value="Periplasmic binding protein-like II"/>
    <property type="match status" value="1"/>
</dbReference>
<feature type="domain" description="Helix-turn-helix" evidence="2">
    <location>
        <begin position="10"/>
        <end position="56"/>
    </location>
</feature>
<evidence type="ECO:0000259" key="2">
    <source>
        <dbReference type="Pfam" id="PF12728"/>
    </source>
</evidence>
<feature type="domain" description="PBP" evidence="1">
    <location>
        <begin position="88"/>
        <end position="271"/>
    </location>
</feature>
<evidence type="ECO:0000259" key="1">
    <source>
        <dbReference type="Pfam" id="PF12727"/>
    </source>
</evidence>
<dbReference type="NCBIfam" id="TIGR01764">
    <property type="entry name" value="excise"/>
    <property type="match status" value="1"/>
</dbReference>
<dbReference type="InterPro" id="IPR009061">
    <property type="entry name" value="DNA-bd_dom_put_sf"/>
</dbReference>
<dbReference type="InterPro" id="IPR041657">
    <property type="entry name" value="HTH_17"/>
</dbReference>
<keyword evidence="4" id="KW-1185">Reference proteome</keyword>
<organism evidence="3 4">
    <name type="scientific">Natronocella acetinitrilica</name>
    <dbReference type="NCBI Taxonomy" id="414046"/>
    <lineage>
        <taxon>Bacteria</taxon>
        <taxon>Pseudomonadati</taxon>
        <taxon>Pseudomonadota</taxon>
        <taxon>Gammaproteobacteria</taxon>
        <taxon>Chromatiales</taxon>
        <taxon>Ectothiorhodospiraceae</taxon>
        <taxon>Natronocella</taxon>
    </lineage>
</organism>
<name>A0AAE3KAW0_9GAMM</name>
<protein>
    <submittedName>
        <fullName evidence="3">Excisionase family DNA binding protein</fullName>
    </submittedName>
</protein>
<gene>
    <name evidence="3" type="ORF">J2T57_001993</name>
</gene>
<proteinExistence type="predicted"/>
<reference evidence="3" key="1">
    <citation type="submission" date="2022-03" db="EMBL/GenBank/DDBJ databases">
        <title>Genomic Encyclopedia of Type Strains, Phase III (KMG-III): the genomes of soil and plant-associated and newly described type strains.</title>
        <authorList>
            <person name="Whitman W."/>
        </authorList>
    </citation>
    <scope>NUCLEOTIDE SEQUENCE</scope>
    <source>
        <strain evidence="3">ANL 6-2</strain>
    </source>
</reference>
<evidence type="ECO:0000313" key="4">
    <source>
        <dbReference type="Proteomes" id="UP001205843"/>
    </source>
</evidence>
<dbReference type="GO" id="GO:0003677">
    <property type="term" value="F:DNA binding"/>
    <property type="evidence" value="ECO:0007669"/>
    <property type="project" value="InterPro"/>
</dbReference>